<dbReference type="EMBL" id="QTJU01000001">
    <property type="protein sequence ID" value="RFM30117.1"/>
    <property type="molecule type" value="Genomic_DNA"/>
</dbReference>
<dbReference type="InterPro" id="IPR043746">
    <property type="entry name" value="DUF5691"/>
</dbReference>
<dbReference type="AlphaFoldDB" id="A0A3E1NQD6"/>
<accession>A0A3E1NQD6</accession>
<dbReference type="Pfam" id="PF18944">
    <property type="entry name" value="DUF5691"/>
    <property type="match status" value="1"/>
</dbReference>
<organism evidence="1 2">
    <name type="scientific">Deminuibacter soli</name>
    <dbReference type="NCBI Taxonomy" id="2291815"/>
    <lineage>
        <taxon>Bacteria</taxon>
        <taxon>Pseudomonadati</taxon>
        <taxon>Bacteroidota</taxon>
        <taxon>Chitinophagia</taxon>
        <taxon>Chitinophagales</taxon>
        <taxon>Chitinophagaceae</taxon>
        <taxon>Deminuibacter</taxon>
    </lineage>
</organism>
<proteinExistence type="predicted"/>
<name>A0A3E1NQD6_9BACT</name>
<reference evidence="1 2" key="1">
    <citation type="submission" date="2018-08" db="EMBL/GenBank/DDBJ databases">
        <title>Chitinophagaceae sp. K23C18032701, a novel bacterium isolated from forest soil.</title>
        <authorList>
            <person name="Wang C."/>
        </authorList>
    </citation>
    <scope>NUCLEOTIDE SEQUENCE [LARGE SCALE GENOMIC DNA]</scope>
    <source>
        <strain evidence="1 2">K23C18032701</strain>
    </source>
</reference>
<evidence type="ECO:0000313" key="1">
    <source>
        <dbReference type="EMBL" id="RFM30117.1"/>
    </source>
</evidence>
<gene>
    <name evidence="1" type="ORF">DXN05_03850</name>
</gene>
<dbReference type="OrthoDB" id="262508at2"/>
<protein>
    <submittedName>
        <fullName evidence="1">Uncharacterized protein</fullName>
    </submittedName>
</protein>
<comment type="caution">
    <text evidence="1">The sequence shown here is derived from an EMBL/GenBank/DDBJ whole genome shotgun (WGS) entry which is preliminary data.</text>
</comment>
<sequence>MQTWNNLVNIALLGTGKRSAGAADLLPVLQPLWQSIQQQQEDETDGFLQLAALTATIRQAGVQPVAVDAVSFAEAGPEEKNYCSAQATQLLKQVLDEDSVPLLEYWLIQCAAKTQLVWPEFLPGLLNLAVKEKRLRELVVQCSGERGAWLASLNTEWQYFITEDMETVWQTGTLEQRKQVLRNMRSTDAATAREWLIQTWPQENAATRADLLSFMSVNAGTDDIAWLQSLLTEKSQKVKEEAARLLKRIPGSPVILQYQQALQQVVNLNKTAGTIQFVMPAQWEGALFKTGIDKLSNRKELSDNAYIMDQLIEAVPPVFWEQLWSASPQQIITWFQQREESLQHVRALVIATRRFNDQRWALALAQYSQVFYLDLLSVLPAVEQDASCIQYFASDPDYVLRAAAGFERKWSLELTKVIFTHVAKQPYLYNRTFFQQHIRHIPESVLPLLAQLAPKEAYAARVWQQTSAFVVRLVSLKEQTIRVFHQ</sequence>
<evidence type="ECO:0000313" key="2">
    <source>
        <dbReference type="Proteomes" id="UP000261284"/>
    </source>
</evidence>
<keyword evidence="2" id="KW-1185">Reference proteome</keyword>
<dbReference type="RefSeq" id="WP_116845873.1">
    <property type="nucleotide sequence ID" value="NZ_QTJU01000001.1"/>
</dbReference>
<dbReference type="Proteomes" id="UP000261284">
    <property type="component" value="Unassembled WGS sequence"/>
</dbReference>